<proteinExistence type="predicted"/>
<feature type="non-terminal residue" evidence="3">
    <location>
        <position position="1"/>
    </location>
</feature>
<accession>A0A820HK05</accession>
<dbReference type="Proteomes" id="UP000663845">
    <property type="component" value="Unassembled WGS sequence"/>
</dbReference>
<reference evidence="3" key="1">
    <citation type="submission" date="2021-02" db="EMBL/GenBank/DDBJ databases">
        <authorList>
            <person name="Nowell W R."/>
        </authorList>
    </citation>
    <scope>NUCLEOTIDE SEQUENCE</scope>
</reference>
<dbReference type="EMBL" id="CAJNOG010004183">
    <property type="protein sequence ID" value="CAF1539188.1"/>
    <property type="molecule type" value="Genomic_DNA"/>
</dbReference>
<dbReference type="EMBL" id="CAJOAZ010015465">
    <property type="protein sequence ID" value="CAF4293508.1"/>
    <property type="molecule type" value="Genomic_DNA"/>
</dbReference>
<name>A0A820HK05_9BILA</name>
<sequence>LQIDLSNLDPEKTSIARYALQEPNTSGGSILKIKYDTSESNEHSTQF</sequence>
<protein>
    <submittedName>
        <fullName evidence="3">Uncharacterized protein</fullName>
    </submittedName>
</protein>
<feature type="compositionally biased region" description="Basic and acidic residues" evidence="1">
    <location>
        <begin position="33"/>
        <end position="47"/>
    </location>
</feature>
<evidence type="ECO:0000256" key="1">
    <source>
        <dbReference type="SAM" id="MobiDB-lite"/>
    </source>
</evidence>
<organism evidence="3 4">
    <name type="scientific">Adineta steineri</name>
    <dbReference type="NCBI Taxonomy" id="433720"/>
    <lineage>
        <taxon>Eukaryota</taxon>
        <taxon>Metazoa</taxon>
        <taxon>Spiralia</taxon>
        <taxon>Gnathifera</taxon>
        <taxon>Rotifera</taxon>
        <taxon>Eurotatoria</taxon>
        <taxon>Bdelloidea</taxon>
        <taxon>Adinetida</taxon>
        <taxon>Adinetidae</taxon>
        <taxon>Adineta</taxon>
    </lineage>
</organism>
<evidence type="ECO:0000313" key="4">
    <source>
        <dbReference type="Proteomes" id="UP000663844"/>
    </source>
</evidence>
<dbReference type="Proteomes" id="UP000663844">
    <property type="component" value="Unassembled WGS sequence"/>
</dbReference>
<dbReference type="AlphaFoldDB" id="A0A820HK05"/>
<gene>
    <name evidence="2" type="ORF">JYZ213_LOCUS45601</name>
    <name evidence="3" type="ORF">OXD698_LOCUS45703</name>
</gene>
<comment type="caution">
    <text evidence="3">The sequence shown here is derived from an EMBL/GenBank/DDBJ whole genome shotgun (WGS) entry which is preliminary data.</text>
</comment>
<evidence type="ECO:0000313" key="3">
    <source>
        <dbReference type="EMBL" id="CAF4293508.1"/>
    </source>
</evidence>
<feature type="region of interest" description="Disordered" evidence="1">
    <location>
        <begin position="26"/>
        <end position="47"/>
    </location>
</feature>
<evidence type="ECO:0000313" key="2">
    <source>
        <dbReference type="EMBL" id="CAF1539188.1"/>
    </source>
</evidence>